<dbReference type="AlphaFoldDB" id="A0A9X4NTM0"/>
<proteinExistence type="predicted"/>
<evidence type="ECO:0000313" key="2">
    <source>
        <dbReference type="EMBL" id="MDG5975909.1"/>
    </source>
</evidence>
<reference evidence="2" key="1">
    <citation type="submission" date="2013-01" db="EMBL/GenBank/DDBJ databases">
        <title>Genome draft of Hydrogenophaga taeniospiralis 2K1.</title>
        <authorList>
            <person name="Gomila M."/>
            <person name="Lalucat J."/>
        </authorList>
    </citation>
    <scope>NUCLEOTIDE SEQUENCE</scope>
    <source>
        <strain evidence="2">CCUG 15921</strain>
    </source>
</reference>
<dbReference type="Pfam" id="PF19583">
    <property type="entry name" value="ODP"/>
    <property type="match status" value="1"/>
</dbReference>
<evidence type="ECO:0000313" key="3">
    <source>
        <dbReference type="Proteomes" id="UP001152876"/>
    </source>
</evidence>
<accession>A0A9X4NTM0</accession>
<dbReference type="InterPro" id="IPR036866">
    <property type="entry name" value="RibonucZ/Hydroxyglut_hydro"/>
</dbReference>
<feature type="domain" description="Metallo-beta-lactamase" evidence="1">
    <location>
        <begin position="31"/>
        <end position="223"/>
    </location>
</feature>
<comment type="caution">
    <text evidence="2">The sequence shown here is derived from an EMBL/GenBank/DDBJ whole genome shotgun (WGS) entry which is preliminary data.</text>
</comment>
<dbReference type="InterPro" id="IPR045761">
    <property type="entry name" value="ODP_dom"/>
</dbReference>
<dbReference type="RefSeq" id="WP_068175770.1">
    <property type="nucleotide sequence ID" value="NZ_AOGK01000009.1"/>
</dbReference>
<dbReference type="OrthoDB" id="9768433at2"/>
<dbReference type="EMBL" id="AOGK01000009">
    <property type="protein sequence ID" value="MDG5975909.1"/>
    <property type="molecule type" value="Genomic_DNA"/>
</dbReference>
<sequence length="258" mass="28063">MAIELFNKNGHVCLMFAHLSDEDGEPGQAVQANQFLVIHGDTGAIIDPGGNMAYNELLLTIGRFFPPSKLSKILASHADPDIIASLDRWMTSTQATLYISRLWERFAPHFCKPGKTAGRIIGIPDPGVRIPLGSSELVALPAHFMHSEGNFQFWDPVSRILFSGDLGVSIGTSADAATPITSLAPHIPKMEAFHRRYMVSSKVLRLWANMARTLPIDMIVPQHGAPLAGAAVGEFINWISDLSCGIDYVTQANYTVPA</sequence>
<protein>
    <submittedName>
        <fullName evidence="2">Beta-lactamase</fullName>
    </submittedName>
</protein>
<organism evidence="2 3">
    <name type="scientific">Hydrogenophaga taeniospiralis CCUG 15921</name>
    <dbReference type="NCBI Taxonomy" id="1281780"/>
    <lineage>
        <taxon>Bacteria</taxon>
        <taxon>Pseudomonadati</taxon>
        <taxon>Pseudomonadota</taxon>
        <taxon>Betaproteobacteria</taxon>
        <taxon>Burkholderiales</taxon>
        <taxon>Comamonadaceae</taxon>
        <taxon>Hydrogenophaga</taxon>
    </lineage>
</organism>
<dbReference type="InterPro" id="IPR001279">
    <property type="entry name" value="Metallo-B-lactamas"/>
</dbReference>
<keyword evidence="3" id="KW-1185">Reference proteome</keyword>
<dbReference type="SMART" id="SM00849">
    <property type="entry name" value="Lactamase_B"/>
    <property type="match status" value="1"/>
</dbReference>
<dbReference type="PANTHER" id="PTHR43041:SF1">
    <property type="entry name" value="METALLO-BETA-LACTAMASE DOMAIN-CONTAINING PROTEIN"/>
    <property type="match status" value="1"/>
</dbReference>
<dbReference type="Gene3D" id="3.60.15.10">
    <property type="entry name" value="Ribonuclease Z/Hydroxyacylglutathione hydrolase-like"/>
    <property type="match status" value="1"/>
</dbReference>
<gene>
    <name evidence="2" type="ORF">H010_11634</name>
</gene>
<name>A0A9X4NTM0_9BURK</name>
<evidence type="ECO:0000259" key="1">
    <source>
        <dbReference type="SMART" id="SM00849"/>
    </source>
</evidence>
<dbReference type="Proteomes" id="UP001152876">
    <property type="component" value="Unassembled WGS sequence"/>
</dbReference>
<dbReference type="SUPFAM" id="SSF56281">
    <property type="entry name" value="Metallo-hydrolase/oxidoreductase"/>
    <property type="match status" value="1"/>
</dbReference>
<dbReference type="PANTHER" id="PTHR43041">
    <property type="entry name" value="HYDROLASE, METALLO-BETA-LACTAMASE SUPERFAMILY"/>
    <property type="match status" value="1"/>
</dbReference>